<keyword evidence="3" id="KW-1185">Reference proteome</keyword>
<comment type="caution">
    <text evidence="2">The sequence shown here is derived from an EMBL/GenBank/DDBJ whole genome shotgun (WGS) entry which is preliminary data.</text>
</comment>
<name>A0A9X0BNY3_9EURO</name>
<organism evidence="2 3">
    <name type="scientific">Penicillium diatomitis</name>
    <dbReference type="NCBI Taxonomy" id="2819901"/>
    <lineage>
        <taxon>Eukaryota</taxon>
        <taxon>Fungi</taxon>
        <taxon>Dikarya</taxon>
        <taxon>Ascomycota</taxon>
        <taxon>Pezizomycotina</taxon>
        <taxon>Eurotiomycetes</taxon>
        <taxon>Eurotiomycetidae</taxon>
        <taxon>Eurotiales</taxon>
        <taxon>Aspergillaceae</taxon>
        <taxon>Penicillium</taxon>
    </lineage>
</organism>
<evidence type="ECO:0000313" key="3">
    <source>
        <dbReference type="Proteomes" id="UP001148312"/>
    </source>
</evidence>
<dbReference type="Proteomes" id="UP001148312">
    <property type="component" value="Unassembled WGS sequence"/>
</dbReference>
<dbReference type="EMBL" id="JAPWDQ010000011">
    <property type="protein sequence ID" value="KAJ5475722.1"/>
    <property type="molecule type" value="Genomic_DNA"/>
</dbReference>
<evidence type="ECO:0000256" key="1">
    <source>
        <dbReference type="SAM" id="MobiDB-lite"/>
    </source>
</evidence>
<reference evidence="2" key="1">
    <citation type="submission" date="2022-12" db="EMBL/GenBank/DDBJ databases">
        <authorList>
            <person name="Petersen C."/>
        </authorList>
    </citation>
    <scope>NUCLEOTIDE SEQUENCE</scope>
    <source>
        <strain evidence="2">IBT 30728</strain>
    </source>
</reference>
<protein>
    <submittedName>
        <fullName evidence="2">Acetyl-coenzyme A synthetase</fullName>
    </submittedName>
</protein>
<gene>
    <name evidence="2" type="ORF">N7539_008009</name>
</gene>
<proteinExistence type="predicted"/>
<accession>A0A9X0BNY3</accession>
<dbReference type="RefSeq" id="XP_056787475.1">
    <property type="nucleotide sequence ID" value="XM_056937610.1"/>
</dbReference>
<reference evidence="2" key="2">
    <citation type="journal article" date="2023" name="IMA Fungus">
        <title>Comparative genomic study of the Penicillium genus elucidates a diverse pangenome and 15 lateral gene transfer events.</title>
        <authorList>
            <person name="Petersen C."/>
            <person name="Sorensen T."/>
            <person name="Nielsen M.R."/>
            <person name="Sondergaard T.E."/>
            <person name="Sorensen J.L."/>
            <person name="Fitzpatrick D.A."/>
            <person name="Frisvad J.C."/>
            <person name="Nielsen K.L."/>
        </authorList>
    </citation>
    <scope>NUCLEOTIDE SEQUENCE</scope>
    <source>
        <strain evidence="2">IBT 30728</strain>
    </source>
</reference>
<evidence type="ECO:0000313" key="2">
    <source>
        <dbReference type="EMBL" id="KAJ5475722.1"/>
    </source>
</evidence>
<sequence>MRCILRNILEGETQQFGDISTPDSKDGTVSSPDPPYPHPYPVYELTFLDHILPPCHMFIFLSFGKASIEGIDALRRGVKRLSKSLQFLTGVSLPSGNSGSEDDAFHVQPADSAFLQRYPMLKMAFSSK</sequence>
<dbReference type="GeneID" id="81627859"/>
<feature type="compositionally biased region" description="Polar residues" evidence="1">
    <location>
        <begin position="15"/>
        <end position="31"/>
    </location>
</feature>
<feature type="region of interest" description="Disordered" evidence="1">
    <location>
        <begin position="15"/>
        <end position="35"/>
    </location>
</feature>
<dbReference type="AlphaFoldDB" id="A0A9X0BNY3"/>